<proteinExistence type="predicted"/>
<name>A0A6A8MA91_9FIRM</name>
<comment type="caution">
    <text evidence="1">The sequence shown here is derived from an EMBL/GenBank/DDBJ whole genome shotgun (WGS) entry which is preliminary data.</text>
</comment>
<dbReference type="RefSeq" id="WP_154572228.1">
    <property type="nucleotide sequence ID" value="NZ_VUNB01000003.1"/>
</dbReference>
<dbReference type="AlphaFoldDB" id="A0A6A8MA91"/>
<protein>
    <submittedName>
        <fullName evidence="1">Uncharacterized protein</fullName>
    </submittedName>
</protein>
<reference evidence="1" key="1">
    <citation type="submission" date="2019-09" db="EMBL/GenBank/DDBJ databases">
        <title>In-depth cultivation of the pig gut microbiome towards novel bacterial diversity and tailored functional studies.</title>
        <authorList>
            <person name="Wylensek D."/>
            <person name="Hitch T.C.A."/>
            <person name="Clavel T."/>
        </authorList>
    </citation>
    <scope>NUCLEOTIDE SEQUENCE</scope>
    <source>
        <strain evidence="1">RF-744-FAT-WT-3</strain>
    </source>
</reference>
<accession>A0A6A8MA91</accession>
<dbReference type="EMBL" id="VUNB01000003">
    <property type="protein sequence ID" value="MST68754.1"/>
    <property type="molecule type" value="Genomic_DNA"/>
</dbReference>
<organism evidence="1">
    <name type="scientific">Baileyella intestinalis</name>
    <dbReference type="NCBI Taxonomy" id="2606709"/>
    <lineage>
        <taxon>Bacteria</taxon>
        <taxon>Bacillati</taxon>
        <taxon>Bacillota</taxon>
        <taxon>Clostridia</taxon>
        <taxon>Peptostreptococcales</taxon>
        <taxon>Anaerovoracaceae</taxon>
        <taxon>Baileyella</taxon>
    </lineage>
</organism>
<evidence type="ECO:0000313" key="1">
    <source>
        <dbReference type="EMBL" id="MST68754.1"/>
    </source>
</evidence>
<sequence length="207" mass="24978">MAIARELAQKKYVFMLNRMAIQGMNSLKITEFFTEEDLYRIYDEAYYQLSEGLRILVKPWKEPRDVFLETWASQTYEPLEHMGRERTQVSDRGEMMGSKSEVLIGNTFNRRNIEYHYEKPLLLKKNKMFRPDFTLMNIYSRRELFWEHLGIVDNEHYASNAMKKLMIYEQNDIFINDRLILTYETANDPLNLRTINEIIDQIEYMLK</sequence>
<gene>
    <name evidence="1" type="ORF">FYJ66_04005</name>
</gene>